<protein>
    <recommendedName>
        <fullName evidence="5">N-acetyltransferase domain-containing protein</fullName>
    </recommendedName>
</protein>
<dbReference type="PROSITE" id="PS51186">
    <property type="entry name" value="GNAT"/>
    <property type="match status" value="1"/>
</dbReference>
<dbReference type="NCBIfam" id="TIGR01575">
    <property type="entry name" value="rimI"/>
    <property type="match status" value="1"/>
</dbReference>
<gene>
    <name evidence="6" type="ORF">S01H1_02587</name>
</gene>
<evidence type="ECO:0000256" key="2">
    <source>
        <dbReference type="ARBA" id="ARBA00022490"/>
    </source>
</evidence>
<dbReference type="InterPro" id="IPR006464">
    <property type="entry name" value="AcTrfase_RimI/Ard1"/>
</dbReference>
<keyword evidence="2" id="KW-0963">Cytoplasm</keyword>
<reference evidence="6" key="1">
    <citation type="journal article" date="2014" name="Front. Microbiol.">
        <title>High frequency of phylogenetically diverse reductive dehalogenase-homologous genes in deep subseafloor sedimentary metagenomes.</title>
        <authorList>
            <person name="Kawai M."/>
            <person name="Futagami T."/>
            <person name="Toyoda A."/>
            <person name="Takaki Y."/>
            <person name="Nishi S."/>
            <person name="Hori S."/>
            <person name="Arai W."/>
            <person name="Tsubouchi T."/>
            <person name="Morono Y."/>
            <person name="Uchiyama I."/>
            <person name="Ito T."/>
            <person name="Fujiyama A."/>
            <person name="Inagaki F."/>
            <person name="Takami H."/>
        </authorList>
    </citation>
    <scope>NUCLEOTIDE SEQUENCE</scope>
    <source>
        <strain evidence="6">Expedition CK06-06</strain>
    </source>
</reference>
<dbReference type="Pfam" id="PF00583">
    <property type="entry name" value="Acetyltransf_1"/>
    <property type="match status" value="1"/>
</dbReference>
<comment type="similarity">
    <text evidence="1">Belongs to the acetyltransferase family. RimI subfamily.</text>
</comment>
<dbReference type="Gene3D" id="3.40.630.30">
    <property type="match status" value="1"/>
</dbReference>
<dbReference type="InterPro" id="IPR000182">
    <property type="entry name" value="GNAT_dom"/>
</dbReference>
<dbReference type="AlphaFoldDB" id="X0S0V1"/>
<evidence type="ECO:0000256" key="4">
    <source>
        <dbReference type="ARBA" id="ARBA00023315"/>
    </source>
</evidence>
<feature type="domain" description="N-acetyltransferase" evidence="5">
    <location>
        <begin position="1"/>
        <end position="141"/>
    </location>
</feature>
<evidence type="ECO:0000256" key="3">
    <source>
        <dbReference type="ARBA" id="ARBA00022679"/>
    </source>
</evidence>
<evidence type="ECO:0000259" key="5">
    <source>
        <dbReference type="PROSITE" id="PS51186"/>
    </source>
</evidence>
<dbReference type="GO" id="GO:0008080">
    <property type="term" value="F:N-acetyltransferase activity"/>
    <property type="evidence" value="ECO:0007669"/>
    <property type="project" value="InterPro"/>
</dbReference>
<feature type="non-terminal residue" evidence="6">
    <location>
        <position position="1"/>
    </location>
</feature>
<evidence type="ECO:0000256" key="1">
    <source>
        <dbReference type="ARBA" id="ARBA00005395"/>
    </source>
</evidence>
<comment type="caution">
    <text evidence="6">The sequence shown here is derived from an EMBL/GenBank/DDBJ whole genome shotgun (WGS) entry which is preliminary data.</text>
</comment>
<dbReference type="SUPFAM" id="SSF55729">
    <property type="entry name" value="Acyl-CoA N-acyltransferases (Nat)"/>
    <property type="match status" value="1"/>
</dbReference>
<dbReference type="InterPro" id="IPR016181">
    <property type="entry name" value="Acyl_CoA_acyltransferase"/>
</dbReference>
<organism evidence="6">
    <name type="scientific">marine sediment metagenome</name>
    <dbReference type="NCBI Taxonomy" id="412755"/>
    <lineage>
        <taxon>unclassified sequences</taxon>
        <taxon>metagenomes</taxon>
        <taxon>ecological metagenomes</taxon>
    </lineage>
</organism>
<dbReference type="CDD" id="cd04301">
    <property type="entry name" value="NAT_SF"/>
    <property type="match status" value="1"/>
</dbReference>
<dbReference type="PANTHER" id="PTHR43420">
    <property type="entry name" value="ACETYLTRANSFERASE"/>
    <property type="match status" value="1"/>
</dbReference>
<keyword evidence="4" id="KW-0012">Acyltransferase</keyword>
<evidence type="ECO:0000313" key="6">
    <source>
        <dbReference type="EMBL" id="GAF69567.1"/>
    </source>
</evidence>
<dbReference type="EMBL" id="BARS01001276">
    <property type="protein sequence ID" value="GAF69567.1"/>
    <property type="molecule type" value="Genomic_DNA"/>
</dbReference>
<dbReference type="InterPro" id="IPR050680">
    <property type="entry name" value="YpeA/RimI_acetyltransf"/>
</dbReference>
<dbReference type="PANTHER" id="PTHR43420:SF44">
    <property type="entry name" value="ACETYLTRANSFERASE YPEA"/>
    <property type="match status" value="1"/>
</dbReference>
<name>X0S0V1_9ZZZZ</name>
<sequence length="141" mass="16399">KEVDLPYILEIENVSFPNPWREMTFRGEIYNQPISYPFVIVFKPQKKVIGYLVFWQIKERMQINNIAIHPDFRRMGIAEAVLQQVLSEVLMGGTKFVTLEVRPSNIAARTLYNKLGFDVLGIKENYYHDPPEPALVMGKKL</sequence>
<accession>X0S0V1</accession>
<proteinExistence type="inferred from homology"/>
<keyword evidence="3" id="KW-0808">Transferase</keyword>